<dbReference type="InterPro" id="IPR005493">
    <property type="entry name" value="RraA/RraA-like"/>
</dbReference>
<dbReference type="Pfam" id="PF03737">
    <property type="entry name" value="RraA-like"/>
    <property type="match status" value="1"/>
</dbReference>
<evidence type="ECO:0000256" key="4">
    <source>
        <dbReference type="ARBA" id="ARBA00030169"/>
    </source>
</evidence>
<reference evidence="7 8" key="1">
    <citation type="submission" date="2016-11" db="EMBL/GenBank/DDBJ databases">
        <authorList>
            <person name="Jaros S."/>
            <person name="Januszkiewicz K."/>
            <person name="Wedrychowicz H."/>
        </authorList>
    </citation>
    <scope>NUCLEOTIDE SEQUENCE [LARGE SCALE GENOMIC DNA]</scope>
    <source>
        <strain evidence="7 8">DSM 4740</strain>
    </source>
</reference>
<dbReference type="EMBL" id="FRCA01000008">
    <property type="protein sequence ID" value="SHM46398.1"/>
    <property type="molecule type" value="Genomic_DNA"/>
</dbReference>
<dbReference type="PANTHER" id="PTHR33254:SF4">
    <property type="entry name" value="4-HYDROXY-4-METHYL-2-OXOGLUTARATE ALDOLASE 3-RELATED"/>
    <property type="match status" value="1"/>
</dbReference>
<dbReference type="Proteomes" id="UP000184123">
    <property type="component" value="Unassembled WGS sequence"/>
</dbReference>
<dbReference type="OrthoDB" id="8717144at2"/>
<sequence>MKTRSWPPGFAVRPRPESLPQALVQQFRTVPSAHAADCMGRLSGAIGLKAYHGDPTLTLCGMAITVRVRPGDNLLIHKAMLMAQPGDVIVIDGAGDLTQALVGGLMRTTAMARQLGGFVINGVIRDLNEWAEGGTAIYALGHTPRGPSKTGPGEVNVPICCAGMSVQPGDLILGDADGVVSIPRQRLSSLLDETHQHAAREERIRQVNAARGGDEERIDDLLRALGCPV</sequence>
<dbReference type="PANTHER" id="PTHR33254">
    <property type="entry name" value="4-HYDROXY-4-METHYL-2-OXOGLUTARATE ALDOLASE 3-RELATED"/>
    <property type="match status" value="1"/>
</dbReference>
<evidence type="ECO:0000256" key="3">
    <source>
        <dbReference type="ARBA" id="ARBA00029596"/>
    </source>
</evidence>
<dbReference type="GO" id="GO:0032259">
    <property type="term" value="P:methylation"/>
    <property type="evidence" value="ECO:0007669"/>
    <property type="project" value="UniProtKB-KW"/>
</dbReference>
<dbReference type="RefSeq" id="WP_073436075.1">
    <property type="nucleotide sequence ID" value="NZ_BJXU01000085.1"/>
</dbReference>
<feature type="binding site" evidence="5">
    <location>
        <begin position="103"/>
        <end position="106"/>
    </location>
    <ligand>
        <name>substrate</name>
    </ligand>
</feature>
<dbReference type="CDD" id="cd16841">
    <property type="entry name" value="RraA_family"/>
    <property type="match status" value="1"/>
</dbReference>
<dbReference type="GO" id="GO:0008168">
    <property type="term" value="F:methyltransferase activity"/>
    <property type="evidence" value="ECO:0007669"/>
    <property type="project" value="UniProtKB-KW"/>
</dbReference>
<evidence type="ECO:0000313" key="9">
    <source>
        <dbReference type="Proteomes" id="UP000321726"/>
    </source>
</evidence>
<keyword evidence="9" id="KW-1185">Reference proteome</keyword>
<dbReference type="Proteomes" id="UP000321726">
    <property type="component" value="Unassembled WGS sequence"/>
</dbReference>
<keyword evidence="6" id="KW-0808">Transferase</keyword>
<evidence type="ECO:0000256" key="2">
    <source>
        <dbReference type="ARBA" id="ARBA00016549"/>
    </source>
</evidence>
<evidence type="ECO:0000313" key="6">
    <source>
        <dbReference type="EMBL" id="GEN24261.1"/>
    </source>
</evidence>
<accession>A0A1M7J0F5</accession>
<dbReference type="NCBIfam" id="NF004850">
    <property type="entry name" value="PRK06201.1"/>
    <property type="match status" value="1"/>
</dbReference>
<evidence type="ECO:0000256" key="5">
    <source>
        <dbReference type="PIRSR" id="PIRSR605493-1"/>
    </source>
</evidence>
<reference evidence="6 9" key="2">
    <citation type="submission" date="2019-07" db="EMBL/GenBank/DDBJ databases">
        <title>Whole genome shotgun sequence of Halomonas cupida NBRC 102219.</title>
        <authorList>
            <person name="Hosoyama A."/>
            <person name="Uohara A."/>
            <person name="Ohji S."/>
            <person name="Ichikawa N."/>
        </authorList>
    </citation>
    <scope>NUCLEOTIDE SEQUENCE [LARGE SCALE GENOMIC DNA]</scope>
    <source>
        <strain evidence="6 9">NBRC 102219</strain>
    </source>
</reference>
<comment type="cofactor">
    <cofactor evidence="5">
        <name>Mg(2+)</name>
        <dbReference type="ChEBI" id="CHEBI:18420"/>
    </cofactor>
</comment>
<feature type="binding site" evidence="5">
    <location>
        <position position="125"/>
    </location>
    <ligand>
        <name>substrate</name>
    </ligand>
</feature>
<dbReference type="InterPro" id="IPR036704">
    <property type="entry name" value="RraA/RraA-like_sf"/>
</dbReference>
<dbReference type="STRING" id="44933.SAMN05660971_03053"/>
<gene>
    <name evidence="6" type="ORF">HCU01_22100</name>
    <name evidence="7" type="ORF">SAMN05660971_03053</name>
</gene>
<keyword evidence="5" id="KW-0460">Magnesium</keyword>
<protein>
    <recommendedName>
        <fullName evidence="2">Putative 4-hydroxy-4-methyl-2-oxoglutarate aldolase</fullName>
    </recommendedName>
    <alternativeName>
        <fullName evidence="3">Regulator of ribonuclease activity homolog</fullName>
    </alternativeName>
    <alternativeName>
        <fullName evidence="4">RraA-like protein</fullName>
    </alternativeName>
</protein>
<evidence type="ECO:0000256" key="1">
    <source>
        <dbReference type="ARBA" id="ARBA00001968"/>
    </source>
</evidence>
<keyword evidence="6" id="KW-0489">Methyltransferase</keyword>
<proteinExistence type="predicted"/>
<dbReference type="EMBL" id="BJXU01000085">
    <property type="protein sequence ID" value="GEN24261.1"/>
    <property type="molecule type" value="Genomic_DNA"/>
</dbReference>
<dbReference type="Gene3D" id="3.50.30.40">
    <property type="entry name" value="Ribonuclease E inhibitor RraA/RraA-like"/>
    <property type="match status" value="1"/>
</dbReference>
<keyword evidence="5" id="KW-0479">Metal-binding</keyword>
<organism evidence="7 8">
    <name type="scientific">Halomonas cupida</name>
    <dbReference type="NCBI Taxonomy" id="44933"/>
    <lineage>
        <taxon>Bacteria</taxon>
        <taxon>Pseudomonadati</taxon>
        <taxon>Pseudomonadota</taxon>
        <taxon>Gammaproteobacteria</taxon>
        <taxon>Oceanospirillales</taxon>
        <taxon>Halomonadaceae</taxon>
        <taxon>Halomonas</taxon>
    </lineage>
</organism>
<evidence type="ECO:0000313" key="7">
    <source>
        <dbReference type="EMBL" id="SHM46398.1"/>
    </source>
</evidence>
<evidence type="ECO:0000313" key="8">
    <source>
        <dbReference type="Proteomes" id="UP000184123"/>
    </source>
</evidence>
<name>A0A1M7J0F5_9GAMM</name>
<comment type="cofactor">
    <cofactor evidence="1">
        <name>a divalent metal cation</name>
        <dbReference type="ChEBI" id="CHEBI:60240"/>
    </cofactor>
</comment>
<dbReference type="GO" id="GO:0046872">
    <property type="term" value="F:metal ion binding"/>
    <property type="evidence" value="ECO:0007669"/>
    <property type="project" value="UniProtKB-KW"/>
</dbReference>
<dbReference type="AlphaFoldDB" id="A0A1M7J0F5"/>
<feature type="binding site" evidence="5">
    <location>
        <position position="126"/>
    </location>
    <ligand>
        <name>Mg(2+)</name>
        <dbReference type="ChEBI" id="CHEBI:18420"/>
    </ligand>
</feature>
<dbReference type="SUPFAM" id="SSF89562">
    <property type="entry name" value="RraA-like"/>
    <property type="match status" value="1"/>
</dbReference>